<protein>
    <recommendedName>
        <fullName evidence="5">Cyanobacterial aminoacyl-tRNA synthetase CAAD domain-containing protein</fullName>
    </recommendedName>
</protein>
<evidence type="ECO:0000256" key="2">
    <source>
        <dbReference type="SAM" id="Phobius"/>
    </source>
</evidence>
<proteinExistence type="predicted"/>
<sequence length="114" mass="12533">MPNEPNSEFDQLEAGSDDGTEEGDAYSKSAMAAEEAYKELDAVKDKLKEERFLFVLAGLVLLNAHILGNMDNWAAPIVIGILQIFGLLIFARRSGVEEVQQLLDKLLDAVKPGR</sequence>
<reference evidence="3" key="1">
    <citation type="submission" date="2022-05" db="EMBL/GenBank/DDBJ databases">
        <title>Halomonas geminus sp. nov. and Halomonas llamarensis sp. nov. isolated from high-altitude salars of the Atacama Desert.</title>
        <authorList>
            <person name="Hintersatz C."/>
            <person name="Rojas L.A."/>
            <person name="Wei T.-S."/>
            <person name="Kutschke S."/>
            <person name="Lehmann F."/>
            <person name="Jain R."/>
            <person name="Pollmann K."/>
        </authorList>
    </citation>
    <scope>NUCLEOTIDE SEQUENCE</scope>
    <source>
        <strain evidence="3">ATCH28</strain>
    </source>
</reference>
<name>A0ABT0T352_9GAMM</name>
<feature type="compositionally biased region" description="Acidic residues" evidence="1">
    <location>
        <begin position="15"/>
        <end position="24"/>
    </location>
</feature>
<dbReference type="EMBL" id="JAMJPK010000005">
    <property type="protein sequence ID" value="MCL7941237.1"/>
    <property type="molecule type" value="Genomic_DNA"/>
</dbReference>
<feature type="transmembrane region" description="Helical" evidence="2">
    <location>
        <begin position="73"/>
        <end position="91"/>
    </location>
</feature>
<accession>A0ABT0T352</accession>
<gene>
    <name evidence="3" type="ORF">M8009_13165</name>
</gene>
<evidence type="ECO:0000256" key="1">
    <source>
        <dbReference type="SAM" id="MobiDB-lite"/>
    </source>
</evidence>
<keyword evidence="2" id="KW-0812">Transmembrane</keyword>
<keyword evidence="2" id="KW-0472">Membrane</keyword>
<feature type="transmembrane region" description="Helical" evidence="2">
    <location>
        <begin position="51"/>
        <end position="67"/>
    </location>
</feature>
<evidence type="ECO:0008006" key="5">
    <source>
        <dbReference type="Google" id="ProtNLM"/>
    </source>
</evidence>
<evidence type="ECO:0000313" key="4">
    <source>
        <dbReference type="Proteomes" id="UP001165369"/>
    </source>
</evidence>
<comment type="caution">
    <text evidence="3">The sequence shown here is derived from an EMBL/GenBank/DDBJ whole genome shotgun (WGS) entry which is preliminary data.</text>
</comment>
<evidence type="ECO:0000313" key="3">
    <source>
        <dbReference type="EMBL" id="MCL7941237.1"/>
    </source>
</evidence>
<organism evidence="3 4">
    <name type="scientific">Halomonas gemina</name>
    <dbReference type="NCBI Taxonomy" id="2945105"/>
    <lineage>
        <taxon>Bacteria</taxon>
        <taxon>Pseudomonadati</taxon>
        <taxon>Pseudomonadota</taxon>
        <taxon>Gammaproteobacteria</taxon>
        <taxon>Oceanospirillales</taxon>
        <taxon>Halomonadaceae</taxon>
        <taxon>Halomonas</taxon>
    </lineage>
</organism>
<keyword evidence="4" id="KW-1185">Reference proteome</keyword>
<dbReference type="Proteomes" id="UP001165369">
    <property type="component" value="Unassembled WGS sequence"/>
</dbReference>
<feature type="region of interest" description="Disordered" evidence="1">
    <location>
        <begin position="1"/>
        <end position="26"/>
    </location>
</feature>
<dbReference type="RefSeq" id="WP_250061845.1">
    <property type="nucleotide sequence ID" value="NZ_JAMJPK010000005.1"/>
</dbReference>
<keyword evidence="2" id="KW-1133">Transmembrane helix</keyword>